<proteinExistence type="predicted"/>
<dbReference type="RefSeq" id="WP_378241407.1">
    <property type="nucleotide sequence ID" value="NZ_JBHRWK010000038.1"/>
</dbReference>
<comment type="caution">
    <text evidence="1">The sequence shown here is derived from an EMBL/GenBank/DDBJ whole genome shotgun (WGS) entry which is preliminary data.</text>
</comment>
<evidence type="ECO:0000313" key="1">
    <source>
        <dbReference type="EMBL" id="MFC3452635.1"/>
    </source>
</evidence>
<name>A0ABV7P3L4_9PSEU</name>
<dbReference type="EMBL" id="JBHRWK010000038">
    <property type="protein sequence ID" value="MFC3452635.1"/>
    <property type="molecule type" value="Genomic_DNA"/>
</dbReference>
<reference evidence="2" key="1">
    <citation type="journal article" date="2019" name="Int. J. Syst. Evol. Microbiol.">
        <title>The Global Catalogue of Microorganisms (GCM) 10K type strain sequencing project: providing services to taxonomists for standard genome sequencing and annotation.</title>
        <authorList>
            <consortium name="The Broad Institute Genomics Platform"/>
            <consortium name="The Broad Institute Genome Sequencing Center for Infectious Disease"/>
            <person name="Wu L."/>
            <person name="Ma J."/>
        </authorList>
    </citation>
    <scope>NUCLEOTIDE SEQUENCE [LARGE SCALE GENOMIC DNA]</scope>
    <source>
        <strain evidence="2">CGMCC 4.7676</strain>
    </source>
</reference>
<evidence type="ECO:0000313" key="2">
    <source>
        <dbReference type="Proteomes" id="UP001595645"/>
    </source>
</evidence>
<keyword evidence="2" id="KW-1185">Reference proteome</keyword>
<organism evidence="1 2">
    <name type="scientific">Amycolatopsis speibonae</name>
    <dbReference type="NCBI Taxonomy" id="1450224"/>
    <lineage>
        <taxon>Bacteria</taxon>
        <taxon>Bacillati</taxon>
        <taxon>Actinomycetota</taxon>
        <taxon>Actinomycetes</taxon>
        <taxon>Pseudonocardiales</taxon>
        <taxon>Pseudonocardiaceae</taxon>
        <taxon>Amycolatopsis</taxon>
    </lineage>
</organism>
<sequence length="59" mass="6280">MLAGFRHVSDLPLGSAARAPLWEAETVFIFGQSLPSDALAFVELYDLPAGTDAAMTGRQ</sequence>
<gene>
    <name evidence="1" type="ORF">ACFOSH_24630</name>
</gene>
<dbReference type="Proteomes" id="UP001595645">
    <property type="component" value="Unassembled WGS sequence"/>
</dbReference>
<protein>
    <submittedName>
        <fullName evidence="1">Uncharacterized protein</fullName>
    </submittedName>
</protein>
<accession>A0ABV7P3L4</accession>